<dbReference type="Proteomes" id="UP000559256">
    <property type="component" value="Unassembled WGS sequence"/>
</dbReference>
<keyword evidence="3" id="KW-0472">Membrane</keyword>
<feature type="region of interest" description="Disordered" evidence="2">
    <location>
        <begin position="449"/>
        <end position="474"/>
    </location>
</feature>
<feature type="transmembrane region" description="Helical" evidence="3">
    <location>
        <begin position="207"/>
        <end position="228"/>
    </location>
</feature>
<comment type="caution">
    <text evidence="5">The sequence shown here is derived from an EMBL/GenBank/DDBJ whole genome shotgun (WGS) entry which is preliminary data.</text>
</comment>
<feature type="transmembrane region" description="Helical" evidence="3">
    <location>
        <begin position="52"/>
        <end position="70"/>
    </location>
</feature>
<feature type="compositionally biased region" description="Polar residues" evidence="2">
    <location>
        <begin position="455"/>
        <end position="467"/>
    </location>
</feature>
<reference evidence="5 6" key="1">
    <citation type="journal article" date="2020" name="ISME J.">
        <title>Uncovering the hidden diversity of litter-decomposition mechanisms in mushroom-forming fungi.</title>
        <authorList>
            <person name="Floudas D."/>
            <person name="Bentzer J."/>
            <person name="Ahren D."/>
            <person name="Johansson T."/>
            <person name="Persson P."/>
            <person name="Tunlid A."/>
        </authorList>
    </citation>
    <scope>NUCLEOTIDE SEQUENCE [LARGE SCALE GENOMIC DNA]</scope>
    <source>
        <strain evidence="5 6">CBS 291.85</strain>
    </source>
</reference>
<feature type="transmembrane region" description="Helical" evidence="3">
    <location>
        <begin position="124"/>
        <end position="147"/>
    </location>
</feature>
<feature type="transmembrane region" description="Helical" evidence="3">
    <location>
        <begin position="90"/>
        <end position="112"/>
    </location>
</feature>
<feature type="domain" description="DUF6534" evidence="4">
    <location>
        <begin position="170"/>
        <end position="278"/>
    </location>
</feature>
<evidence type="ECO:0000313" key="6">
    <source>
        <dbReference type="Proteomes" id="UP000559256"/>
    </source>
</evidence>
<evidence type="ECO:0000256" key="2">
    <source>
        <dbReference type="SAM" id="MobiDB-lite"/>
    </source>
</evidence>
<dbReference type="InterPro" id="IPR045339">
    <property type="entry name" value="DUF6534"/>
</dbReference>
<dbReference type="Pfam" id="PF20152">
    <property type="entry name" value="DUF6534"/>
    <property type="match status" value="1"/>
</dbReference>
<organism evidence="5 6">
    <name type="scientific">Tetrapyrgos nigripes</name>
    <dbReference type="NCBI Taxonomy" id="182062"/>
    <lineage>
        <taxon>Eukaryota</taxon>
        <taxon>Fungi</taxon>
        <taxon>Dikarya</taxon>
        <taxon>Basidiomycota</taxon>
        <taxon>Agaricomycotina</taxon>
        <taxon>Agaricomycetes</taxon>
        <taxon>Agaricomycetidae</taxon>
        <taxon>Agaricales</taxon>
        <taxon>Marasmiineae</taxon>
        <taxon>Marasmiaceae</taxon>
        <taxon>Tetrapyrgos</taxon>
    </lineage>
</organism>
<keyword evidence="1" id="KW-0175">Coiled coil</keyword>
<name>A0A8H5C0E8_9AGAR</name>
<gene>
    <name evidence="5" type="ORF">D9758_017010</name>
</gene>
<keyword evidence="3" id="KW-1133">Transmembrane helix</keyword>
<feature type="coiled-coil region" evidence="1">
    <location>
        <begin position="375"/>
        <end position="402"/>
    </location>
</feature>
<dbReference type="AlphaFoldDB" id="A0A8H5C0E8"/>
<evidence type="ECO:0000256" key="1">
    <source>
        <dbReference type="SAM" id="Coils"/>
    </source>
</evidence>
<keyword evidence="6" id="KW-1185">Reference proteome</keyword>
<dbReference type="OrthoDB" id="4456959at2759"/>
<feature type="transmembrane region" description="Helical" evidence="3">
    <location>
        <begin position="159"/>
        <end position="186"/>
    </location>
</feature>
<keyword evidence="3" id="KW-0812">Transmembrane</keyword>
<proteinExistence type="predicted"/>
<evidence type="ECO:0000313" key="5">
    <source>
        <dbReference type="EMBL" id="KAF5332912.1"/>
    </source>
</evidence>
<accession>A0A8H5C0E8</accession>
<dbReference type="CDD" id="cd12148">
    <property type="entry name" value="fungal_TF_MHR"/>
    <property type="match status" value="1"/>
</dbReference>
<feature type="transmembrane region" description="Helical" evidence="3">
    <location>
        <begin position="20"/>
        <end position="40"/>
    </location>
</feature>
<dbReference type="EMBL" id="JAACJM010000300">
    <property type="protein sequence ID" value="KAF5332912.1"/>
    <property type="molecule type" value="Genomic_DNA"/>
</dbReference>
<dbReference type="PANTHER" id="PTHR40465:SF1">
    <property type="entry name" value="DUF6534 DOMAIN-CONTAINING PROTEIN"/>
    <property type="match status" value="1"/>
</dbReference>
<dbReference type="PANTHER" id="PTHR40465">
    <property type="entry name" value="CHROMOSOME 1, WHOLE GENOME SHOTGUN SEQUENCE"/>
    <property type="match status" value="1"/>
</dbReference>
<sequence>MSPIPVPQPQAHGVERTLGPLLIGVFFNAILYGVMVVQAYSYFQLPHRDNRWTRAVVIVLLIVETANTGFDFDIIWEALITDFGHPKDSFPTLLAADPIVTAFISAVVQVYLGWRIRTFTKSNLTAGFIFLLAFISLGAGATSSVLVGLFPGHADVPKYMWALTTWLTVSALCDVVISVSLIWFLVKYRKGSLDTTVSVVNKIILMTIQTGCITSIAAITDVMTFTFVKVGLDLSNNLEFAILTNCITFGSRFQNATIQFIWDFSLSKLYTNCLLSTFGQIVTLFFYARNLPEYRNRMHGSSVRDSANMPDNICSTCISFRCECTHVLANAKKKRGPPKGVPRNECSVKTLVLAILSSNPPYVVPEDTDTVHQHFVNLAMQIKMLEDEIEQLRRERVQLLTSSPPLNKSTSPLERLMLPPDSTASLHSDFPSFEEDLSDSLKRLVLEQAAETETESTVSAKDSTPTHDQPPWTELLTDGDVVVNEMYGYGIKLPFTSLRRPNYWNIFIYSISGKFHLKNSPLPAFTPTRPPLLTHPPLFRPFEQPFPILHRPTFERLIAEGRHYYDHVFGVFYESSKTELSAGWKWFKQIKLVRNDFTFMPPKIYDLQLYCLAVLFLGSTSSYHATWTLTSLGLRFVQEMGGHRSRHASIRKDPICEFGLNWSEIVRLEQNASKYNQFYDNVKFDPLPSAPPCIGKKKLPNIDH</sequence>
<evidence type="ECO:0000256" key="3">
    <source>
        <dbReference type="SAM" id="Phobius"/>
    </source>
</evidence>
<evidence type="ECO:0000259" key="4">
    <source>
        <dbReference type="Pfam" id="PF20152"/>
    </source>
</evidence>
<protein>
    <recommendedName>
        <fullName evidence="4">DUF6534 domain-containing protein</fullName>
    </recommendedName>
</protein>